<accession>A0AAW0YU43</accession>
<dbReference type="Proteomes" id="UP001388673">
    <property type="component" value="Unassembled WGS sequence"/>
</dbReference>
<dbReference type="GeneID" id="92183454"/>
<sequence length="117" mass="12724">MPATPKTTPNNAKRKPYGRSSASPSSSEENVIEPKVKTPKKSKLPSKNTDSPRVAKAWTNDELGQLFEHVEKAASPSRKVFEGAVEGRTPNQCYQSWINTLAPFLKKAIATKAGKSA</sequence>
<feature type="compositionally biased region" description="Polar residues" evidence="1">
    <location>
        <begin position="1"/>
        <end position="11"/>
    </location>
</feature>
<dbReference type="RefSeq" id="XP_066800291.1">
    <property type="nucleotide sequence ID" value="XM_066949283.1"/>
</dbReference>
<dbReference type="KEGG" id="kne:92183454"/>
<protein>
    <recommendedName>
        <fullName evidence="4">Myb-like domain-containing protein</fullName>
    </recommendedName>
</protein>
<evidence type="ECO:0000313" key="3">
    <source>
        <dbReference type="Proteomes" id="UP001388673"/>
    </source>
</evidence>
<reference evidence="2 3" key="1">
    <citation type="journal article" date="2024" name="bioRxiv">
        <title>Comparative genomics of Cryptococcus and Kwoniella reveals pathogenesis evolution and contrasting karyotype dynamics via intercentromeric recombination or chromosome fusion.</title>
        <authorList>
            <person name="Coelho M.A."/>
            <person name="David-Palma M."/>
            <person name="Shea T."/>
            <person name="Bowers K."/>
            <person name="McGinley-Smith S."/>
            <person name="Mohammad A.W."/>
            <person name="Gnirke A."/>
            <person name="Yurkov A.M."/>
            <person name="Nowrousian M."/>
            <person name="Sun S."/>
            <person name="Cuomo C.A."/>
            <person name="Heitman J."/>
        </authorList>
    </citation>
    <scope>NUCLEOTIDE SEQUENCE [LARGE SCALE GENOMIC DNA]</scope>
    <source>
        <strain evidence="2 3">CBS 13917</strain>
    </source>
</reference>
<name>A0AAW0YU43_9TREE</name>
<organism evidence="2 3">
    <name type="scientific">Kwoniella newhampshirensis</name>
    <dbReference type="NCBI Taxonomy" id="1651941"/>
    <lineage>
        <taxon>Eukaryota</taxon>
        <taxon>Fungi</taxon>
        <taxon>Dikarya</taxon>
        <taxon>Basidiomycota</taxon>
        <taxon>Agaricomycotina</taxon>
        <taxon>Tremellomycetes</taxon>
        <taxon>Tremellales</taxon>
        <taxon>Cryptococcaceae</taxon>
        <taxon>Kwoniella</taxon>
    </lineage>
</organism>
<dbReference type="Gene3D" id="1.10.10.60">
    <property type="entry name" value="Homeodomain-like"/>
    <property type="match status" value="1"/>
</dbReference>
<evidence type="ECO:0000256" key="1">
    <source>
        <dbReference type="SAM" id="MobiDB-lite"/>
    </source>
</evidence>
<dbReference type="EMBL" id="JBCAWK010000012">
    <property type="protein sequence ID" value="KAK8845483.1"/>
    <property type="molecule type" value="Genomic_DNA"/>
</dbReference>
<comment type="caution">
    <text evidence="2">The sequence shown here is derived from an EMBL/GenBank/DDBJ whole genome shotgun (WGS) entry which is preliminary data.</text>
</comment>
<evidence type="ECO:0000313" key="2">
    <source>
        <dbReference type="EMBL" id="KAK8845483.1"/>
    </source>
</evidence>
<evidence type="ECO:0008006" key="4">
    <source>
        <dbReference type="Google" id="ProtNLM"/>
    </source>
</evidence>
<dbReference type="InterPro" id="IPR009057">
    <property type="entry name" value="Homeodomain-like_sf"/>
</dbReference>
<feature type="region of interest" description="Disordered" evidence="1">
    <location>
        <begin position="1"/>
        <end position="54"/>
    </location>
</feature>
<dbReference type="SUPFAM" id="SSF46689">
    <property type="entry name" value="Homeodomain-like"/>
    <property type="match status" value="1"/>
</dbReference>
<dbReference type="AlphaFoldDB" id="A0AAW0YU43"/>
<proteinExistence type="predicted"/>
<gene>
    <name evidence="2" type="ORF">IAR55_006196</name>
</gene>
<keyword evidence="3" id="KW-1185">Reference proteome</keyword>